<keyword evidence="2" id="KW-1185">Reference proteome</keyword>
<comment type="caution">
    <text evidence="1">The sequence shown here is derived from an EMBL/GenBank/DDBJ whole genome shotgun (WGS) entry which is preliminary data.</text>
</comment>
<organism evidence="1 2">
    <name type="scientific">Candidatus Phytoplasma phoenicium</name>
    <dbReference type="NCBI Taxonomy" id="198422"/>
    <lineage>
        <taxon>Bacteria</taxon>
        <taxon>Bacillati</taxon>
        <taxon>Mycoplasmatota</taxon>
        <taxon>Mollicutes</taxon>
        <taxon>Acholeplasmatales</taxon>
        <taxon>Acholeplasmataceae</taxon>
        <taxon>Candidatus Phytoplasma</taxon>
        <taxon>16SrIX (Pigeon pea witches'-broom group)</taxon>
    </lineage>
</organism>
<accession>A0A2S8NTG1</accession>
<protein>
    <submittedName>
        <fullName evidence="1">DNA polymerase III subunit delta</fullName>
    </submittedName>
</protein>
<feature type="non-terminal residue" evidence="1">
    <location>
        <position position="124"/>
    </location>
</feature>
<evidence type="ECO:0000313" key="1">
    <source>
        <dbReference type="EMBL" id="PQP79286.1"/>
    </source>
</evidence>
<dbReference type="AlphaFoldDB" id="A0A2S8NTG1"/>
<proteinExistence type="predicted"/>
<sequence>MKINLLNLFICPELFFIEQQKKNLQKFCEENNYQFLKQTVEKDNHEKILNFLKQELYTNSFFFIKKFIFIQNISVLFKNKNIDLVFFNNYWDKPRNDIIIYLVETKENDFPPNINQKIKNFFYI</sequence>
<evidence type="ECO:0000313" key="2">
    <source>
        <dbReference type="Proteomes" id="UP000238672"/>
    </source>
</evidence>
<dbReference type="EMBL" id="PUUG01000071">
    <property type="protein sequence ID" value="PQP79286.1"/>
    <property type="molecule type" value="Genomic_DNA"/>
</dbReference>
<reference evidence="1 2" key="1">
    <citation type="submission" date="2018-02" db="EMBL/GenBank/DDBJ databases">
        <title>Metagenomics reveals mixed infection of spiroplasma and phytoplasma in chicory.</title>
        <authorList>
            <person name="Polano C."/>
            <person name="Moruzzi S."/>
            <person name="Ermacora P."/>
            <person name="Ferrini F."/>
            <person name="Martini M."/>
            <person name="Firrao G."/>
        </authorList>
    </citation>
    <scope>NUCLEOTIDE SEQUENCE [LARGE SCALE GENOMIC DNA]</scope>
    <source>
        <strain evidence="1 2">ChiP</strain>
    </source>
</reference>
<gene>
    <name evidence="1" type="ORF">C6B37_02155</name>
</gene>
<name>A0A2S8NTG1_9MOLU</name>
<dbReference type="Proteomes" id="UP000238672">
    <property type="component" value="Unassembled WGS sequence"/>
</dbReference>